<comment type="caution">
    <text evidence="2">The sequence shown here is derived from an EMBL/GenBank/DDBJ whole genome shotgun (WGS) entry which is preliminary data.</text>
</comment>
<name>A0ABP7IFU2_9PSEU</name>
<feature type="compositionally biased region" description="Basic and acidic residues" evidence="1">
    <location>
        <begin position="23"/>
        <end position="36"/>
    </location>
</feature>
<dbReference type="Proteomes" id="UP001501624">
    <property type="component" value="Unassembled WGS sequence"/>
</dbReference>
<evidence type="ECO:0000256" key="1">
    <source>
        <dbReference type="SAM" id="MobiDB-lite"/>
    </source>
</evidence>
<dbReference type="EMBL" id="BAABCM010000005">
    <property type="protein sequence ID" value="GAA3817405.1"/>
    <property type="molecule type" value="Genomic_DNA"/>
</dbReference>
<accession>A0ABP7IFU2</accession>
<sequence>MMLAWTSQNTTADTIASSATTPEVRRDEQRPDGDVRRGIACAGSALTMQLTPDEG</sequence>
<evidence type="ECO:0000313" key="3">
    <source>
        <dbReference type="Proteomes" id="UP001501624"/>
    </source>
</evidence>
<protein>
    <submittedName>
        <fullName evidence="2">Uncharacterized protein</fullName>
    </submittedName>
</protein>
<feature type="region of interest" description="Disordered" evidence="1">
    <location>
        <begin position="1"/>
        <end position="36"/>
    </location>
</feature>
<evidence type="ECO:0000313" key="2">
    <source>
        <dbReference type="EMBL" id="GAA3817405.1"/>
    </source>
</evidence>
<keyword evidence="3" id="KW-1185">Reference proteome</keyword>
<gene>
    <name evidence="2" type="ORF">GCM10022380_39790</name>
</gene>
<reference evidence="3" key="1">
    <citation type="journal article" date="2019" name="Int. J. Syst. Evol. Microbiol.">
        <title>The Global Catalogue of Microorganisms (GCM) 10K type strain sequencing project: providing services to taxonomists for standard genome sequencing and annotation.</title>
        <authorList>
            <consortium name="The Broad Institute Genomics Platform"/>
            <consortium name="The Broad Institute Genome Sequencing Center for Infectious Disease"/>
            <person name="Wu L."/>
            <person name="Ma J."/>
        </authorList>
    </citation>
    <scope>NUCLEOTIDE SEQUENCE [LARGE SCALE GENOMIC DNA]</scope>
    <source>
        <strain evidence="3">JCM 17017</strain>
    </source>
</reference>
<proteinExistence type="predicted"/>
<feature type="compositionally biased region" description="Low complexity" evidence="1">
    <location>
        <begin position="10"/>
        <end position="21"/>
    </location>
</feature>
<organism evidence="2 3">
    <name type="scientific">Amycolatopsis tucumanensis</name>
    <dbReference type="NCBI Taxonomy" id="401106"/>
    <lineage>
        <taxon>Bacteria</taxon>
        <taxon>Bacillati</taxon>
        <taxon>Actinomycetota</taxon>
        <taxon>Actinomycetes</taxon>
        <taxon>Pseudonocardiales</taxon>
        <taxon>Pseudonocardiaceae</taxon>
        <taxon>Amycolatopsis</taxon>
    </lineage>
</organism>